<reference evidence="11" key="1">
    <citation type="submission" date="2017-06" db="EMBL/GenBank/DDBJ databases">
        <authorList>
            <person name="Varghese N."/>
            <person name="Submissions S."/>
        </authorList>
    </citation>
    <scope>NUCLEOTIDE SEQUENCE [LARGE SCALE GENOMIC DNA]</scope>
    <source>
        <strain evidence="11">Ca-68</strain>
    </source>
</reference>
<evidence type="ECO:0000313" key="11">
    <source>
        <dbReference type="Proteomes" id="UP000198305"/>
    </source>
</evidence>
<dbReference type="PANTHER" id="PTHR36699">
    <property type="entry name" value="LD-TRANSPEPTIDASE"/>
    <property type="match status" value="1"/>
</dbReference>
<dbReference type="GO" id="GO:0004180">
    <property type="term" value="F:carboxypeptidase activity"/>
    <property type="evidence" value="ECO:0007669"/>
    <property type="project" value="UniProtKB-ARBA"/>
</dbReference>
<dbReference type="GO" id="GO:0071555">
    <property type="term" value="P:cell wall organization"/>
    <property type="evidence" value="ECO:0007669"/>
    <property type="project" value="UniProtKB-UniRule"/>
</dbReference>
<comment type="pathway">
    <text evidence="1 7">Cell wall biogenesis; peptidoglycan biosynthesis.</text>
</comment>
<name>A0A238Y1Z4_9PROT</name>
<dbReference type="GO" id="GO:0016740">
    <property type="term" value="F:transferase activity"/>
    <property type="evidence" value="ECO:0007669"/>
    <property type="project" value="UniProtKB-KW"/>
</dbReference>
<feature type="active site" description="Proton donor/acceptor" evidence="7">
    <location>
        <position position="110"/>
    </location>
</feature>
<dbReference type="SUPFAM" id="SSF141523">
    <property type="entry name" value="L,D-transpeptidase catalytic domain-like"/>
    <property type="match status" value="1"/>
</dbReference>
<keyword evidence="4 7" id="KW-0133">Cell shape</keyword>
<feature type="active site" description="Nucleophile" evidence="7">
    <location>
        <position position="132"/>
    </location>
</feature>
<evidence type="ECO:0000259" key="9">
    <source>
        <dbReference type="PROSITE" id="PS52029"/>
    </source>
</evidence>
<evidence type="ECO:0000256" key="2">
    <source>
        <dbReference type="ARBA" id="ARBA00005992"/>
    </source>
</evidence>
<dbReference type="RefSeq" id="WP_089374616.1">
    <property type="nucleotide sequence ID" value="NZ_FZOA01000001.1"/>
</dbReference>
<evidence type="ECO:0000256" key="6">
    <source>
        <dbReference type="ARBA" id="ARBA00023316"/>
    </source>
</evidence>
<evidence type="ECO:0000256" key="5">
    <source>
        <dbReference type="ARBA" id="ARBA00022984"/>
    </source>
</evidence>
<dbReference type="PROSITE" id="PS52029">
    <property type="entry name" value="LD_TPASE"/>
    <property type="match status" value="1"/>
</dbReference>
<dbReference type="AlphaFoldDB" id="A0A238Y1Z4"/>
<dbReference type="GO" id="GO:0008360">
    <property type="term" value="P:regulation of cell shape"/>
    <property type="evidence" value="ECO:0007669"/>
    <property type="project" value="UniProtKB-UniRule"/>
</dbReference>
<organism evidence="10 11">
    <name type="scientific">Methylobacillus rhizosphaerae</name>
    <dbReference type="NCBI Taxonomy" id="551994"/>
    <lineage>
        <taxon>Bacteria</taxon>
        <taxon>Pseudomonadati</taxon>
        <taxon>Pseudomonadota</taxon>
        <taxon>Betaproteobacteria</taxon>
        <taxon>Nitrosomonadales</taxon>
        <taxon>Methylophilaceae</taxon>
        <taxon>Methylobacillus</taxon>
    </lineage>
</organism>
<evidence type="ECO:0000256" key="8">
    <source>
        <dbReference type="SAM" id="SignalP"/>
    </source>
</evidence>
<keyword evidence="6 7" id="KW-0961">Cell wall biogenesis/degradation</keyword>
<dbReference type="PANTHER" id="PTHR36699:SF1">
    <property type="entry name" value="L,D-TRANSPEPTIDASE YAFK-RELATED"/>
    <property type="match status" value="1"/>
</dbReference>
<proteinExistence type="inferred from homology"/>
<evidence type="ECO:0000256" key="7">
    <source>
        <dbReference type="PROSITE-ProRule" id="PRU01373"/>
    </source>
</evidence>
<feature type="signal peptide" evidence="8">
    <location>
        <begin position="1"/>
        <end position="17"/>
    </location>
</feature>
<keyword evidence="3" id="KW-0808">Transferase</keyword>
<protein>
    <submittedName>
        <fullName evidence="10">L,D-transpeptidase catalytic domain</fullName>
    </submittedName>
</protein>
<accession>A0A238Y1Z4</accession>
<evidence type="ECO:0000256" key="1">
    <source>
        <dbReference type="ARBA" id="ARBA00004752"/>
    </source>
</evidence>
<comment type="similarity">
    <text evidence="2">Belongs to the YkuD family.</text>
</comment>
<dbReference type="InterPro" id="IPR005490">
    <property type="entry name" value="LD_TPept_cat_dom"/>
</dbReference>
<dbReference type="Pfam" id="PF03734">
    <property type="entry name" value="YkuD"/>
    <property type="match status" value="1"/>
</dbReference>
<feature type="domain" description="L,D-TPase catalytic" evidence="9">
    <location>
        <begin position="20"/>
        <end position="156"/>
    </location>
</feature>
<keyword evidence="11" id="KW-1185">Reference proteome</keyword>
<evidence type="ECO:0000256" key="4">
    <source>
        <dbReference type="ARBA" id="ARBA00022960"/>
    </source>
</evidence>
<keyword evidence="8" id="KW-0732">Signal</keyword>
<dbReference type="InterPro" id="IPR038063">
    <property type="entry name" value="Transpep_catalytic_dom"/>
</dbReference>
<evidence type="ECO:0000256" key="3">
    <source>
        <dbReference type="ARBA" id="ARBA00022679"/>
    </source>
</evidence>
<dbReference type="UniPathway" id="UPA00219"/>
<dbReference type="CDD" id="cd16913">
    <property type="entry name" value="YkuD_like"/>
    <property type="match status" value="1"/>
</dbReference>
<dbReference type="Gene3D" id="2.40.440.10">
    <property type="entry name" value="L,D-transpeptidase catalytic domain-like"/>
    <property type="match status" value="1"/>
</dbReference>
<dbReference type="EMBL" id="FZOA01000001">
    <property type="protein sequence ID" value="SNR65306.1"/>
    <property type="molecule type" value="Genomic_DNA"/>
</dbReference>
<dbReference type="GO" id="GO:0009252">
    <property type="term" value="P:peptidoglycan biosynthetic process"/>
    <property type="evidence" value="ECO:0007669"/>
    <property type="project" value="UniProtKB-UniPathway"/>
</dbReference>
<feature type="chain" id="PRO_5012466863" evidence="8">
    <location>
        <begin position="18"/>
        <end position="156"/>
    </location>
</feature>
<dbReference type="Proteomes" id="UP000198305">
    <property type="component" value="Unassembled WGS sequence"/>
</dbReference>
<gene>
    <name evidence="10" type="ORF">SAMN05192560_0387</name>
</gene>
<keyword evidence="5 7" id="KW-0573">Peptidoglycan synthesis</keyword>
<dbReference type="OrthoDB" id="9809748at2"/>
<sequence>MKILLLLCLWASTSAFAEVDLVKVDKAARKMMLMDGNQVVKEYRIALGSNPQGHKVQEGDERTPEGVYTLDYVKLDSLFYKSMHVNYPNDADVANARRLGVSPGGFIMVHGQRNGFGWLAPVTQKFDWTNGCIAITNREMDEFLTLVKVGTTIRIK</sequence>
<evidence type="ECO:0000313" key="10">
    <source>
        <dbReference type="EMBL" id="SNR65306.1"/>
    </source>
</evidence>